<evidence type="ECO:0000313" key="2">
    <source>
        <dbReference type="EMBL" id="TKW26208.1"/>
    </source>
</evidence>
<dbReference type="PANTHER" id="PTHR33377">
    <property type="entry name" value="OS10G0134700 PROTEIN-RELATED"/>
    <property type="match status" value="1"/>
</dbReference>
<reference evidence="2" key="1">
    <citation type="submission" date="2019-03" db="EMBL/GenBank/DDBJ databases">
        <title>WGS assembly of Setaria viridis.</title>
        <authorList>
            <person name="Huang P."/>
            <person name="Jenkins J."/>
            <person name="Grimwood J."/>
            <person name="Barry K."/>
            <person name="Healey A."/>
            <person name="Mamidi S."/>
            <person name="Sreedasyam A."/>
            <person name="Shu S."/>
            <person name="Feldman M."/>
            <person name="Wu J."/>
            <person name="Yu Y."/>
            <person name="Chen C."/>
            <person name="Johnson J."/>
            <person name="Rokhsar D."/>
            <person name="Baxter I."/>
            <person name="Schmutz J."/>
            <person name="Brutnell T."/>
            <person name="Kellogg E."/>
        </authorList>
    </citation>
    <scope>NUCLEOTIDE SEQUENCE [LARGE SCALE GENOMIC DNA]</scope>
</reference>
<dbReference type="EMBL" id="CM016554">
    <property type="protein sequence ID" value="TKW26208.1"/>
    <property type="molecule type" value="Genomic_DNA"/>
</dbReference>
<evidence type="ECO:0000259" key="1">
    <source>
        <dbReference type="Pfam" id="PF00931"/>
    </source>
</evidence>
<dbReference type="Gene3D" id="3.40.50.300">
    <property type="entry name" value="P-loop containing nucleotide triphosphate hydrolases"/>
    <property type="match status" value="1"/>
</dbReference>
<dbReference type="GO" id="GO:0043531">
    <property type="term" value="F:ADP binding"/>
    <property type="evidence" value="ECO:0007669"/>
    <property type="project" value="InterPro"/>
</dbReference>
<dbReference type="OMA" id="MEIAYNM"/>
<organism evidence="2 3">
    <name type="scientific">Setaria viridis</name>
    <name type="common">Green bristlegrass</name>
    <name type="synonym">Setaria italica subsp. viridis</name>
    <dbReference type="NCBI Taxonomy" id="4556"/>
    <lineage>
        <taxon>Eukaryota</taxon>
        <taxon>Viridiplantae</taxon>
        <taxon>Streptophyta</taxon>
        <taxon>Embryophyta</taxon>
        <taxon>Tracheophyta</taxon>
        <taxon>Spermatophyta</taxon>
        <taxon>Magnoliopsida</taxon>
        <taxon>Liliopsida</taxon>
        <taxon>Poales</taxon>
        <taxon>Poaceae</taxon>
        <taxon>PACMAD clade</taxon>
        <taxon>Panicoideae</taxon>
        <taxon>Panicodae</taxon>
        <taxon>Paniceae</taxon>
        <taxon>Cenchrinae</taxon>
        <taxon>Setaria</taxon>
    </lineage>
</organism>
<dbReference type="Pfam" id="PF00931">
    <property type="entry name" value="NB-ARC"/>
    <property type="match status" value="1"/>
</dbReference>
<protein>
    <recommendedName>
        <fullName evidence="1">NB-ARC domain-containing protein</fullName>
    </recommendedName>
</protein>
<dbReference type="AlphaFoldDB" id="A0A4U6VAA5"/>
<dbReference type="Gramene" id="TKW26208">
    <property type="protein sequence ID" value="TKW26208"/>
    <property type="gene ID" value="SEVIR_3G171700v2"/>
</dbReference>
<dbReference type="PANTHER" id="PTHR33377:SF115">
    <property type="entry name" value="OS05G0533301 PROTEIN"/>
    <property type="match status" value="1"/>
</dbReference>
<dbReference type="SUPFAM" id="SSF52540">
    <property type="entry name" value="P-loop containing nucleoside triphosphate hydrolases"/>
    <property type="match status" value="1"/>
</dbReference>
<sequence>MDSVSSAVIGEFVRRTVSSLLSKCERQAATDQEDLKRLRSLLLRSHTILEEAERRHVASRAMLQQVMALRDKAFRGYYVLDVVGCRSLPGGGDRRNDDGGDDDEEEEVSCDALALSRSNTVKRVRFSSNSSSATGAVLSGASPGELHQMVCSLEAMINDMKEFVVFLMGYPILHRQPYSAHFFVERCMFGRHMERDMIMEFLLQTDPPSNSGDLGVLPITGPSLIGKSTIVEHVCIEERVRNHFSLILSYCRNELKDETMPSFRDNCVIKHQNDSASEERLLIIIELLEDVDDETWKRLYSSTRSIPRGSKMIITSRSKKIERFGTTEALRLKCLPTEAYWYYFKMLVFGSEDPRQLPKLTSLAMEIAYNMPGSFIYPHVGSAILLKGNFSTKRWSLILTWLREYLQKNVSLLGEEHPDDLKAKDELHCTWTLSKHKPSKYFMLRDIYQSGSTLNKVPDITFVDLMLSGCDLPQEKYEVLVWKSRIPPYFNYICTCDIKNTAT</sequence>
<keyword evidence="3" id="KW-1185">Reference proteome</keyword>
<proteinExistence type="predicted"/>
<gene>
    <name evidence="2" type="ORF">SEVIR_3G171700v2</name>
</gene>
<evidence type="ECO:0000313" key="3">
    <source>
        <dbReference type="Proteomes" id="UP000298652"/>
    </source>
</evidence>
<dbReference type="InterPro" id="IPR027417">
    <property type="entry name" value="P-loop_NTPase"/>
</dbReference>
<accession>A0A4U6VAA5</accession>
<feature type="domain" description="NB-ARC" evidence="1">
    <location>
        <begin position="211"/>
        <end position="351"/>
    </location>
</feature>
<dbReference type="InterPro" id="IPR002182">
    <property type="entry name" value="NB-ARC"/>
</dbReference>
<dbReference type="Proteomes" id="UP000298652">
    <property type="component" value="Chromosome 3"/>
</dbReference>
<name>A0A4U6VAA5_SETVI</name>